<gene>
    <name evidence="1" type="ORF">N7476_005839</name>
</gene>
<proteinExistence type="predicted"/>
<reference evidence="1" key="2">
    <citation type="journal article" date="2023" name="IMA Fungus">
        <title>Comparative genomic study of the Penicillium genus elucidates a diverse pangenome and 15 lateral gene transfer events.</title>
        <authorList>
            <person name="Petersen C."/>
            <person name="Sorensen T."/>
            <person name="Nielsen M.R."/>
            <person name="Sondergaard T.E."/>
            <person name="Sorensen J.L."/>
            <person name="Fitzpatrick D.A."/>
            <person name="Frisvad J.C."/>
            <person name="Nielsen K.L."/>
        </authorList>
    </citation>
    <scope>NUCLEOTIDE SEQUENCE</scope>
    <source>
        <strain evidence="1">IBT 21472</strain>
    </source>
</reference>
<name>A0A9W9L625_9EURO</name>
<reference evidence="1" key="1">
    <citation type="submission" date="2022-12" db="EMBL/GenBank/DDBJ databases">
        <authorList>
            <person name="Petersen C."/>
        </authorList>
    </citation>
    <scope>NUCLEOTIDE SEQUENCE</scope>
    <source>
        <strain evidence="1">IBT 21472</strain>
    </source>
</reference>
<evidence type="ECO:0000313" key="2">
    <source>
        <dbReference type="Proteomes" id="UP001147746"/>
    </source>
</evidence>
<evidence type="ECO:0000313" key="1">
    <source>
        <dbReference type="EMBL" id="KAJ5315532.1"/>
    </source>
</evidence>
<sequence length="75" mass="8407">MERRNWDIERVLFSLPAIVTGSALNFHIVTRKGGVMLITLNWQLGVLGVPDESEFVQDVLTRIRAPLTDFVAVAL</sequence>
<accession>A0A9W9L625</accession>
<dbReference type="Proteomes" id="UP001147746">
    <property type="component" value="Unassembled WGS sequence"/>
</dbReference>
<keyword evidence="2" id="KW-1185">Reference proteome</keyword>
<dbReference type="AlphaFoldDB" id="A0A9W9L625"/>
<organism evidence="1 2">
    <name type="scientific">Penicillium atrosanguineum</name>
    <dbReference type="NCBI Taxonomy" id="1132637"/>
    <lineage>
        <taxon>Eukaryota</taxon>
        <taxon>Fungi</taxon>
        <taxon>Dikarya</taxon>
        <taxon>Ascomycota</taxon>
        <taxon>Pezizomycotina</taxon>
        <taxon>Eurotiomycetes</taxon>
        <taxon>Eurotiomycetidae</taxon>
        <taxon>Eurotiales</taxon>
        <taxon>Aspergillaceae</taxon>
        <taxon>Penicillium</taxon>
    </lineage>
</organism>
<comment type="caution">
    <text evidence="1">The sequence shown here is derived from an EMBL/GenBank/DDBJ whole genome shotgun (WGS) entry which is preliminary data.</text>
</comment>
<dbReference type="OrthoDB" id="2150604at2759"/>
<dbReference type="EMBL" id="JAPZBO010000005">
    <property type="protein sequence ID" value="KAJ5315532.1"/>
    <property type="molecule type" value="Genomic_DNA"/>
</dbReference>
<protein>
    <submittedName>
        <fullName evidence="1">Alcohol acetyltransferase</fullName>
    </submittedName>
</protein>